<protein>
    <submittedName>
        <fullName evidence="4">WYL domain-containing protein</fullName>
    </submittedName>
</protein>
<dbReference type="InterPro" id="IPR051534">
    <property type="entry name" value="CBASS_pafABC_assoc_protein"/>
</dbReference>
<evidence type="ECO:0000259" key="2">
    <source>
        <dbReference type="Pfam" id="PF26107"/>
    </source>
</evidence>
<dbReference type="InterPro" id="IPR026881">
    <property type="entry name" value="WYL_dom"/>
</dbReference>
<evidence type="ECO:0000313" key="5">
    <source>
        <dbReference type="Proteomes" id="UP000538931"/>
    </source>
</evidence>
<evidence type="ECO:0000259" key="1">
    <source>
        <dbReference type="Pfam" id="PF13280"/>
    </source>
</evidence>
<organism evidence="4 5">
    <name type="scientific">Marinobacterium marinum</name>
    <dbReference type="NCBI Taxonomy" id="2756129"/>
    <lineage>
        <taxon>Bacteria</taxon>
        <taxon>Pseudomonadati</taxon>
        <taxon>Pseudomonadota</taxon>
        <taxon>Gammaproteobacteria</taxon>
        <taxon>Oceanospirillales</taxon>
        <taxon>Oceanospirillaceae</taxon>
        <taxon>Marinobacterium</taxon>
    </lineage>
</organism>
<dbReference type="Proteomes" id="UP000538931">
    <property type="component" value="Unassembled WGS sequence"/>
</dbReference>
<evidence type="ECO:0000259" key="3">
    <source>
        <dbReference type="Pfam" id="PF26109"/>
    </source>
</evidence>
<dbReference type="InterPro" id="IPR059020">
    <property type="entry name" value="CapW_CTD"/>
</dbReference>
<comment type="caution">
    <text evidence="4">The sequence shown here is derived from an EMBL/GenBank/DDBJ whole genome shotgun (WGS) entry which is preliminary data.</text>
</comment>
<dbReference type="InterPro" id="IPR016634">
    <property type="entry name" value="CapW-like"/>
</dbReference>
<dbReference type="AlphaFoldDB" id="A0A7W1WVU8"/>
<accession>A0A7W1WVU8</accession>
<dbReference type="RefSeq" id="WP_181736415.1">
    <property type="nucleotide sequence ID" value="NZ_JACEMT010000030.1"/>
</dbReference>
<sequence length="291" mass="33498">MDANITTALSWERMAQFHLIEVIALWEGRLTSNHLQDAFSIGRNKASDILKSYQQVAPGNIYHCSQTRGYVPDTEFDPCFSHGEVHEYLDLLHSNSFRDSHFYALQTWQAPIDRLHPLTRPVNPDVVRVIMQAVRQKQRITVCYRSFSNPDGAERLIAPHTLVSASGRWHVRAFCEKDQRFKDFMLHRFVSIPEIDSDRLEMANPEHDKEWFKTVEMVLIPNPALDPERQQLVADDYAMGPEKQLKVTLRAPLVKYMAVELRIGTPEQTQDNPNAHQLTLANRDELGGLIL</sequence>
<keyword evidence="5" id="KW-1185">Reference proteome</keyword>
<dbReference type="PANTHER" id="PTHR34580:SF3">
    <property type="entry name" value="PROTEIN PAFB"/>
    <property type="match status" value="1"/>
</dbReference>
<proteinExistence type="predicted"/>
<dbReference type="PANTHER" id="PTHR34580">
    <property type="match status" value="1"/>
</dbReference>
<dbReference type="Pfam" id="PF26109">
    <property type="entry name" value="WHD_BrxR"/>
    <property type="match status" value="1"/>
</dbReference>
<feature type="domain" description="DNA-binding transcriptional repressor CapW winged helix-turn-helix" evidence="3">
    <location>
        <begin position="14"/>
        <end position="93"/>
    </location>
</feature>
<dbReference type="InterPro" id="IPR059019">
    <property type="entry name" value="WHD_CapW"/>
</dbReference>
<gene>
    <name evidence="4" type="ORF">H1S06_01005</name>
</gene>
<feature type="domain" description="DNA-binding transcriptional repressor CapW C-terminal dimerisation" evidence="2">
    <location>
        <begin position="214"/>
        <end position="286"/>
    </location>
</feature>
<reference evidence="4 5" key="1">
    <citation type="submission" date="2020-07" db="EMBL/GenBank/DDBJ databases">
        <title>Bacterium isolated from marien macroalgae.</title>
        <authorList>
            <person name="Zhu K."/>
            <person name="Lu D."/>
            <person name="Du Z."/>
        </authorList>
    </citation>
    <scope>NUCLEOTIDE SEQUENCE [LARGE SCALE GENOMIC DNA]</scope>
    <source>
        <strain evidence="4 5">3-1745</strain>
    </source>
</reference>
<feature type="domain" description="WYL" evidence="1">
    <location>
        <begin position="126"/>
        <end position="191"/>
    </location>
</feature>
<name>A0A7W1WVU8_9GAMM</name>
<dbReference type="PROSITE" id="PS52050">
    <property type="entry name" value="WYL"/>
    <property type="match status" value="1"/>
</dbReference>
<dbReference type="Pfam" id="PF26107">
    <property type="entry name" value="BrxR_CTD"/>
    <property type="match status" value="1"/>
</dbReference>
<evidence type="ECO:0000313" key="4">
    <source>
        <dbReference type="EMBL" id="MBA4500946.1"/>
    </source>
</evidence>
<dbReference type="Pfam" id="PF13280">
    <property type="entry name" value="WYL"/>
    <property type="match status" value="1"/>
</dbReference>
<dbReference type="PIRSF" id="PIRSF015558">
    <property type="entry name" value="Txn_reg_DeoR_prd"/>
    <property type="match status" value="1"/>
</dbReference>
<dbReference type="EMBL" id="JACEMT010000030">
    <property type="protein sequence ID" value="MBA4500946.1"/>
    <property type="molecule type" value="Genomic_DNA"/>
</dbReference>